<dbReference type="EMBL" id="CP036343">
    <property type="protein sequence ID" value="QDT90095.1"/>
    <property type="molecule type" value="Genomic_DNA"/>
</dbReference>
<evidence type="ECO:0000313" key="1">
    <source>
        <dbReference type="EMBL" id="QDT90095.1"/>
    </source>
</evidence>
<gene>
    <name evidence="1" type="ORF">Pan161_17400</name>
</gene>
<protein>
    <submittedName>
        <fullName evidence="1">Uncharacterized protein</fullName>
    </submittedName>
</protein>
<evidence type="ECO:0000313" key="2">
    <source>
        <dbReference type="Proteomes" id="UP000316855"/>
    </source>
</evidence>
<reference evidence="1 2" key="1">
    <citation type="submission" date="2019-02" db="EMBL/GenBank/DDBJ databases">
        <title>Deep-cultivation of Planctomycetes and their phenomic and genomic characterization uncovers novel biology.</title>
        <authorList>
            <person name="Wiegand S."/>
            <person name="Jogler M."/>
            <person name="Boedeker C."/>
            <person name="Pinto D."/>
            <person name="Vollmers J."/>
            <person name="Rivas-Marin E."/>
            <person name="Kohn T."/>
            <person name="Peeters S.H."/>
            <person name="Heuer A."/>
            <person name="Rast P."/>
            <person name="Oberbeckmann S."/>
            <person name="Bunk B."/>
            <person name="Jeske O."/>
            <person name="Meyerdierks A."/>
            <person name="Storesund J.E."/>
            <person name="Kallscheuer N."/>
            <person name="Luecker S."/>
            <person name="Lage O.M."/>
            <person name="Pohl T."/>
            <person name="Merkel B.J."/>
            <person name="Hornburger P."/>
            <person name="Mueller R.-W."/>
            <person name="Bruemmer F."/>
            <person name="Labrenz M."/>
            <person name="Spormann A.M."/>
            <person name="Op den Camp H."/>
            <person name="Overmann J."/>
            <person name="Amann R."/>
            <person name="Jetten M.S.M."/>
            <person name="Mascher T."/>
            <person name="Medema M.H."/>
            <person name="Devos D.P."/>
            <person name="Kaster A.-K."/>
            <person name="Ovreas L."/>
            <person name="Rohde M."/>
            <person name="Galperin M.Y."/>
            <person name="Jogler C."/>
        </authorList>
    </citation>
    <scope>NUCLEOTIDE SEQUENCE [LARGE SCALE GENOMIC DNA]</scope>
    <source>
        <strain evidence="1 2">Pan161</strain>
    </source>
</reference>
<accession>A0A517VAR6</accession>
<sequence length="35" mass="4096">MFLKFTDLAILEDLQAAFYFQQLFSSEIQKKPNGL</sequence>
<dbReference type="Proteomes" id="UP000316855">
    <property type="component" value="Chromosome"/>
</dbReference>
<proteinExistence type="predicted"/>
<dbReference type="KEGG" id="gax:Pan161_17400"/>
<dbReference type="AlphaFoldDB" id="A0A517VAR6"/>
<organism evidence="1 2">
    <name type="scientific">Gimesia algae</name>
    <dbReference type="NCBI Taxonomy" id="2527971"/>
    <lineage>
        <taxon>Bacteria</taxon>
        <taxon>Pseudomonadati</taxon>
        <taxon>Planctomycetota</taxon>
        <taxon>Planctomycetia</taxon>
        <taxon>Planctomycetales</taxon>
        <taxon>Planctomycetaceae</taxon>
        <taxon>Gimesia</taxon>
    </lineage>
</organism>
<name>A0A517VAR6_9PLAN</name>
<keyword evidence="2" id="KW-1185">Reference proteome</keyword>